<dbReference type="AlphaFoldDB" id="A0A371JXP0"/>
<dbReference type="Gene3D" id="1.10.260.40">
    <property type="entry name" value="lambda repressor-like DNA-binding domains"/>
    <property type="match status" value="1"/>
</dbReference>
<dbReference type="OrthoDB" id="9805356at2"/>
<organism evidence="4 5">
    <name type="scientific">Lysobacter silvisoli</name>
    <dbReference type="NCBI Taxonomy" id="2293254"/>
    <lineage>
        <taxon>Bacteria</taxon>
        <taxon>Pseudomonadati</taxon>
        <taxon>Pseudomonadota</taxon>
        <taxon>Gammaproteobacteria</taxon>
        <taxon>Lysobacterales</taxon>
        <taxon>Lysobacteraceae</taxon>
        <taxon>Lysobacter</taxon>
    </lineage>
</organism>
<evidence type="ECO:0000256" key="2">
    <source>
        <dbReference type="SAM" id="MobiDB-lite"/>
    </source>
</evidence>
<dbReference type="GO" id="GO:0003677">
    <property type="term" value="F:DNA binding"/>
    <property type="evidence" value="ECO:0007669"/>
    <property type="project" value="UniProtKB-KW"/>
</dbReference>
<dbReference type="Proteomes" id="UP000264492">
    <property type="component" value="Unassembled WGS sequence"/>
</dbReference>
<keyword evidence="5" id="KW-1185">Reference proteome</keyword>
<protein>
    <submittedName>
        <fullName evidence="4">XRE family transcriptional regulator</fullName>
    </submittedName>
</protein>
<dbReference type="GO" id="GO:0003700">
    <property type="term" value="F:DNA-binding transcription factor activity"/>
    <property type="evidence" value="ECO:0007669"/>
    <property type="project" value="TreeGrafter"/>
</dbReference>
<evidence type="ECO:0000256" key="1">
    <source>
        <dbReference type="ARBA" id="ARBA00023125"/>
    </source>
</evidence>
<dbReference type="PROSITE" id="PS50943">
    <property type="entry name" value="HTH_CROC1"/>
    <property type="match status" value="1"/>
</dbReference>
<dbReference type="InterPro" id="IPR001387">
    <property type="entry name" value="Cro/C1-type_HTH"/>
</dbReference>
<evidence type="ECO:0000313" key="4">
    <source>
        <dbReference type="EMBL" id="RDZ26372.1"/>
    </source>
</evidence>
<dbReference type="InterPro" id="IPR014710">
    <property type="entry name" value="RmlC-like_jellyroll"/>
</dbReference>
<dbReference type="PANTHER" id="PTHR46797:SF20">
    <property type="entry name" value="BLR4304 PROTEIN"/>
    <property type="match status" value="1"/>
</dbReference>
<accession>A0A371JXP0</accession>
<dbReference type="CDD" id="cd00093">
    <property type="entry name" value="HTH_XRE"/>
    <property type="match status" value="1"/>
</dbReference>
<dbReference type="InterPro" id="IPR010982">
    <property type="entry name" value="Lambda_DNA-bd_dom_sf"/>
</dbReference>
<evidence type="ECO:0000259" key="3">
    <source>
        <dbReference type="PROSITE" id="PS50943"/>
    </source>
</evidence>
<dbReference type="Pfam" id="PF07883">
    <property type="entry name" value="Cupin_2"/>
    <property type="match status" value="1"/>
</dbReference>
<dbReference type="InterPro" id="IPR013096">
    <property type="entry name" value="Cupin_2"/>
</dbReference>
<dbReference type="Pfam" id="PF01381">
    <property type="entry name" value="HTH_3"/>
    <property type="match status" value="1"/>
</dbReference>
<dbReference type="SUPFAM" id="SSF47413">
    <property type="entry name" value="lambda repressor-like DNA-binding domains"/>
    <property type="match status" value="1"/>
</dbReference>
<dbReference type="Gene3D" id="2.60.120.10">
    <property type="entry name" value="Jelly Rolls"/>
    <property type="match status" value="1"/>
</dbReference>
<feature type="domain" description="HTH cro/C1-type" evidence="3">
    <location>
        <begin position="29"/>
        <end position="83"/>
    </location>
</feature>
<dbReference type="EMBL" id="QTSU01000003">
    <property type="protein sequence ID" value="RDZ26372.1"/>
    <property type="molecule type" value="Genomic_DNA"/>
</dbReference>
<dbReference type="CDD" id="cd02209">
    <property type="entry name" value="cupin_XRE_C"/>
    <property type="match status" value="1"/>
</dbReference>
<gene>
    <name evidence="4" type="ORF">DX914_15305</name>
</gene>
<proteinExistence type="predicted"/>
<sequence length="225" mass="24442">MTANTRSARPKRVAAADASALPAQPGDTLRALRARRGWTLAELSERTGLPISTLSKVENNRMSLTYDKLSRISRGLEVDIADLFGSPAQASAKQEPTGRRSITRAGEGYALESANYGHLFPAAELRQKRFTPIVAEVRARSIKEFGELVRHTGEEFALVLEGTLELHSDLYAPARLEVGDSIYFDSSMGHAYINAGDGPCRVLSVCTEAEAPFAVQAPAARKRNN</sequence>
<dbReference type="SMART" id="SM00530">
    <property type="entry name" value="HTH_XRE"/>
    <property type="match status" value="1"/>
</dbReference>
<dbReference type="InterPro" id="IPR050807">
    <property type="entry name" value="TransReg_Diox_bact_type"/>
</dbReference>
<comment type="caution">
    <text evidence="4">The sequence shown here is derived from an EMBL/GenBank/DDBJ whole genome shotgun (WGS) entry which is preliminary data.</text>
</comment>
<dbReference type="SUPFAM" id="SSF51182">
    <property type="entry name" value="RmlC-like cupins"/>
    <property type="match status" value="1"/>
</dbReference>
<dbReference type="PANTHER" id="PTHR46797">
    <property type="entry name" value="HTH-TYPE TRANSCRIPTIONAL REGULATOR"/>
    <property type="match status" value="1"/>
</dbReference>
<reference evidence="4 5" key="1">
    <citation type="submission" date="2018-08" db="EMBL/GenBank/DDBJ databases">
        <title>Lysobacter sp. zong2l5, whole genome shotgun sequence.</title>
        <authorList>
            <person name="Zhang X."/>
            <person name="Feng G."/>
            <person name="Zhu H."/>
        </authorList>
    </citation>
    <scope>NUCLEOTIDE SEQUENCE [LARGE SCALE GENOMIC DNA]</scope>
    <source>
        <strain evidence="5">zong2l5</strain>
    </source>
</reference>
<keyword evidence="1" id="KW-0238">DNA-binding</keyword>
<dbReference type="RefSeq" id="WP_115860324.1">
    <property type="nucleotide sequence ID" value="NZ_QTSU01000003.1"/>
</dbReference>
<dbReference type="GO" id="GO:0005829">
    <property type="term" value="C:cytosol"/>
    <property type="evidence" value="ECO:0007669"/>
    <property type="project" value="TreeGrafter"/>
</dbReference>
<dbReference type="InterPro" id="IPR011051">
    <property type="entry name" value="RmlC_Cupin_sf"/>
</dbReference>
<feature type="region of interest" description="Disordered" evidence="2">
    <location>
        <begin position="1"/>
        <end position="21"/>
    </location>
</feature>
<name>A0A371JXP0_9GAMM</name>
<evidence type="ECO:0000313" key="5">
    <source>
        <dbReference type="Proteomes" id="UP000264492"/>
    </source>
</evidence>